<keyword evidence="3 5" id="KW-1133">Transmembrane helix</keyword>
<dbReference type="Gene3D" id="1.20.1250.20">
    <property type="entry name" value="MFS general substrate transporter like domains"/>
    <property type="match status" value="1"/>
</dbReference>
<dbReference type="InterPro" id="IPR050360">
    <property type="entry name" value="MFS_Sugar_Transporters"/>
</dbReference>
<evidence type="ECO:0000256" key="4">
    <source>
        <dbReference type="ARBA" id="ARBA00023136"/>
    </source>
</evidence>
<sequence>MFSLSVMFSVGEVIAFAHCCLELLEPHITGSIWRSKRFFHWWGPFLLQQFAGINAVLYFSFLTFKDVSIRSGLASLFAGLTNFAGTLLALNLIDKQGRQKRLIGSY</sequence>
<dbReference type="Proteomes" id="UP000554482">
    <property type="component" value="Unassembled WGS sequence"/>
</dbReference>
<dbReference type="AlphaFoldDB" id="A0A7J6V3S4"/>
<dbReference type="InterPro" id="IPR036259">
    <property type="entry name" value="MFS_trans_sf"/>
</dbReference>
<dbReference type="GO" id="GO:0016020">
    <property type="term" value="C:membrane"/>
    <property type="evidence" value="ECO:0007669"/>
    <property type="project" value="UniProtKB-SubCell"/>
</dbReference>
<organism evidence="6 7">
    <name type="scientific">Thalictrum thalictroides</name>
    <name type="common">Rue-anemone</name>
    <name type="synonym">Anemone thalictroides</name>
    <dbReference type="NCBI Taxonomy" id="46969"/>
    <lineage>
        <taxon>Eukaryota</taxon>
        <taxon>Viridiplantae</taxon>
        <taxon>Streptophyta</taxon>
        <taxon>Embryophyta</taxon>
        <taxon>Tracheophyta</taxon>
        <taxon>Spermatophyta</taxon>
        <taxon>Magnoliopsida</taxon>
        <taxon>Ranunculales</taxon>
        <taxon>Ranunculaceae</taxon>
        <taxon>Thalictroideae</taxon>
        <taxon>Thalictrum</taxon>
    </lineage>
</organism>
<comment type="subcellular location">
    <subcellularLocation>
        <location evidence="1">Membrane</location>
        <topology evidence="1">Multi-pass membrane protein</topology>
    </subcellularLocation>
</comment>
<evidence type="ECO:0000256" key="5">
    <source>
        <dbReference type="SAM" id="Phobius"/>
    </source>
</evidence>
<dbReference type="Pfam" id="PF00083">
    <property type="entry name" value="Sugar_tr"/>
    <property type="match status" value="1"/>
</dbReference>
<evidence type="ECO:0000256" key="2">
    <source>
        <dbReference type="ARBA" id="ARBA00022692"/>
    </source>
</evidence>
<reference evidence="6 7" key="1">
    <citation type="submission" date="2020-06" db="EMBL/GenBank/DDBJ databases">
        <title>Transcriptomic and genomic resources for Thalictrum thalictroides and T. hernandezii: Facilitating candidate gene discovery in an emerging model plant lineage.</title>
        <authorList>
            <person name="Arias T."/>
            <person name="Riano-Pachon D.M."/>
            <person name="Di Stilio V.S."/>
        </authorList>
    </citation>
    <scope>NUCLEOTIDE SEQUENCE [LARGE SCALE GENOMIC DNA]</scope>
    <source>
        <strain evidence="7">cv. WT478/WT964</strain>
        <tissue evidence="6">Leaves</tissue>
    </source>
</reference>
<gene>
    <name evidence="6" type="ORF">FRX31_030712</name>
</gene>
<keyword evidence="7" id="KW-1185">Reference proteome</keyword>
<dbReference type="PANTHER" id="PTHR48022">
    <property type="entry name" value="PLASTIDIC GLUCOSE TRANSPORTER 4"/>
    <property type="match status" value="1"/>
</dbReference>
<dbReference type="OrthoDB" id="6612291at2759"/>
<evidence type="ECO:0000256" key="1">
    <source>
        <dbReference type="ARBA" id="ARBA00004141"/>
    </source>
</evidence>
<feature type="transmembrane region" description="Helical" evidence="5">
    <location>
        <begin position="45"/>
        <end position="61"/>
    </location>
</feature>
<dbReference type="InterPro" id="IPR005828">
    <property type="entry name" value="MFS_sugar_transport-like"/>
</dbReference>
<dbReference type="EMBL" id="JABWDY010038458">
    <property type="protein sequence ID" value="KAF5179699.1"/>
    <property type="molecule type" value="Genomic_DNA"/>
</dbReference>
<dbReference type="PANTHER" id="PTHR48022:SF85">
    <property type="entry name" value="OS09G0452300 PROTEIN"/>
    <property type="match status" value="1"/>
</dbReference>
<proteinExistence type="predicted"/>
<evidence type="ECO:0000256" key="3">
    <source>
        <dbReference type="ARBA" id="ARBA00022989"/>
    </source>
</evidence>
<dbReference type="GO" id="GO:0005351">
    <property type="term" value="F:carbohydrate:proton symporter activity"/>
    <property type="evidence" value="ECO:0007669"/>
    <property type="project" value="TreeGrafter"/>
</dbReference>
<keyword evidence="2 5" id="KW-0812">Transmembrane</keyword>
<evidence type="ECO:0000313" key="6">
    <source>
        <dbReference type="EMBL" id="KAF5179699.1"/>
    </source>
</evidence>
<name>A0A7J6V3S4_THATH</name>
<evidence type="ECO:0000313" key="7">
    <source>
        <dbReference type="Proteomes" id="UP000554482"/>
    </source>
</evidence>
<accession>A0A7J6V3S4</accession>
<keyword evidence="4 5" id="KW-0472">Membrane</keyword>
<protein>
    <submittedName>
        <fullName evidence="6">Major facilitator superfamily protein</fullName>
    </submittedName>
</protein>
<feature type="transmembrane region" description="Helical" evidence="5">
    <location>
        <begin position="73"/>
        <end position="93"/>
    </location>
</feature>
<dbReference type="SUPFAM" id="SSF103473">
    <property type="entry name" value="MFS general substrate transporter"/>
    <property type="match status" value="1"/>
</dbReference>
<comment type="caution">
    <text evidence="6">The sequence shown here is derived from an EMBL/GenBank/DDBJ whole genome shotgun (WGS) entry which is preliminary data.</text>
</comment>